<accession>A0ABM8NC96</accession>
<evidence type="ECO:0000313" key="3">
    <source>
        <dbReference type="Proteomes" id="UP000656319"/>
    </source>
</evidence>
<dbReference type="Pfam" id="PF21841">
    <property type="entry name" value="DUF6900"/>
    <property type="match status" value="1"/>
</dbReference>
<gene>
    <name evidence="2" type="ORF">LMG27952_00797</name>
</gene>
<dbReference type="InterPro" id="IPR054195">
    <property type="entry name" value="DUF6900"/>
</dbReference>
<proteinExistence type="predicted"/>
<dbReference type="EMBL" id="CAJHCQ010000002">
    <property type="protein sequence ID" value="CAD6517068.1"/>
    <property type="molecule type" value="Genomic_DNA"/>
</dbReference>
<dbReference type="RefSeq" id="WP_201694614.1">
    <property type="nucleotide sequence ID" value="NZ_CAJHCQ010000002.1"/>
</dbReference>
<comment type="caution">
    <text evidence="2">The sequence shown here is derived from an EMBL/GenBank/DDBJ whole genome shotgun (WGS) entry which is preliminary data.</text>
</comment>
<keyword evidence="3" id="KW-1185">Reference proteome</keyword>
<reference evidence="2 3" key="1">
    <citation type="submission" date="2020-10" db="EMBL/GenBank/DDBJ databases">
        <authorList>
            <person name="Peeters C."/>
        </authorList>
    </citation>
    <scope>NUCLEOTIDE SEQUENCE [LARGE SCALE GENOMIC DNA]</scope>
    <source>
        <strain evidence="2 3">LMG 27952</strain>
    </source>
</reference>
<feature type="domain" description="DUF6900" evidence="1">
    <location>
        <begin position="13"/>
        <end position="57"/>
    </location>
</feature>
<name>A0ABM8NC96_9BURK</name>
<evidence type="ECO:0000259" key="1">
    <source>
        <dbReference type="Pfam" id="PF21841"/>
    </source>
</evidence>
<organism evidence="2 3">
    <name type="scientific">Paraburkholderia hiiakae</name>
    <dbReference type="NCBI Taxonomy" id="1081782"/>
    <lineage>
        <taxon>Bacteria</taxon>
        <taxon>Pseudomonadati</taxon>
        <taxon>Pseudomonadota</taxon>
        <taxon>Betaproteobacteria</taxon>
        <taxon>Burkholderiales</taxon>
        <taxon>Burkholderiaceae</taxon>
        <taxon>Paraburkholderia</taxon>
    </lineage>
</organism>
<sequence>MIDRTPNHPCWPALVAIANQHLEISNLEESGRKLTDIRFLRVSDLAKALEQAYQLGLTVGYNAEPE</sequence>
<dbReference type="Proteomes" id="UP000656319">
    <property type="component" value="Unassembled WGS sequence"/>
</dbReference>
<evidence type="ECO:0000313" key="2">
    <source>
        <dbReference type="EMBL" id="CAD6517068.1"/>
    </source>
</evidence>
<protein>
    <recommendedName>
        <fullName evidence="1">DUF6900 domain-containing protein</fullName>
    </recommendedName>
</protein>